<keyword evidence="4" id="KW-1185">Reference proteome</keyword>
<feature type="transmembrane region" description="Helical" evidence="1">
    <location>
        <begin position="58"/>
        <end position="75"/>
    </location>
</feature>
<dbReference type="InterPro" id="IPR003675">
    <property type="entry name" value="Rce1/LyrA-like_dom"/>
</dbReference>
<evidence type="ECO:0000313" key="4">
    <source>
        <dbReference type="Proteomes" id="UP000248079"/>
    </source>
</evidence>
<sequence>MEEMNTQQQEAVKTEKMAYPSIKQSWGIIGILLLVMIGYGIPAGLIQPVLGDSLKGPMSFINYALPFAILIFIVLGYKKKNPKNENAFAFNPFPMVLLPVVVIVTLCMLVINVEITSWVPAPEWLMELFKDLMQDNLWGFISVAIAAPILEELLVRGIVLDGLLKNYSPWKAIVWSAVFFGIMHFNPWQFVSAFSIGIVIGYLYWKTKSLLLCMIIHAVNNGTAFFLSKSNPDAITWKEMLGLGTVERIGLFFLAILIVWLAYRYFENYFKKNEEPIEELRYNK</sequence>
<dbReference type="Proteomes" id="UP000248079">
    <property type="component" value="Unassembled WGS sequence"/>
</dbReference>
<feature type="transmembrane region" description="Helical" evidence="1">
    <location>
        <begin position="26"/>
        <end position="46"/>
    </location>
</feature>
<dbReference type="PANTHER" id="PTHR36435">
    <property type="entry name" value="SLR1288 PROTEIN"/>
    <property type="match status" value="1"/>
</dbReference>
<feature type="transmembrane region" description="Helical" evidence="1">
    <location>
        <begin position="96"/>
        <end position="117"/>
    </location>
</feature>
<dbReference type="InterPro" id="IPR052710">
    <property type="entry name" value="CAAX_protease"/>
</dbReference>
<protein>
    <recommendedName>
        <fullName evidence="2">CAAX prenyl protease 2/Lysostaphin resistance protein A-like domain-containing protein</fullName>
    </recommendedName>
</protein>
<keyword evidence="1" id="KW-0472">Membrane</keyword>
<dbReference type="GO" id="GO:0004175">
    <property type="term" value="F:endopeptidase activity"/>
    <property type="evidence" value="ECO:0007669"/>
    <property type="project" value="UniProtKB-ARBA"/>
</dbReference>
<evidence type="ECO:0000313" key="3">
    <source>
        <dbReference type="EMBL" id="PXY00729.1"/>
    </source>
</evidence>
<dbReference type="GO" id="GO:0080120">
    <property type="term" value="P:CAAX-box protein maturation"/>
    <property type="evidence" value="ECO:0007669"/>
    <property type="project" value="UniProtKB-ARBA"/>
</dbReference>
<name>A0A2V3ZWA1_9BACT</name>
<dbReference type="OrthoDB" id="158986at2"/>
<organism evidence="3 4">
    <name type="scientific">Marinifilum breve</name>
    <dbReference type="NCBI Taxonomy" id="2184082"/>
    <lineage>
        <taxon>Bacteria</taxon>
        <taxon>Pseudomonadati</taxon>
        <taxon>Bacteroidota</taxon>
        <taxon>Bacteroidia</taxon>
        <taxon>Marinilabiliales</taxon>
        <taxon>Marinifilaceae</taxon>
    </lineage>
</organism>
<dbReference type="Pfam" id="PF02517">
    <property type="entry name" value="Rce1-like"/>
    <property type="match status" value="1"/>
</dbReference>
<dbReference type="EMBL" id="QFLI01000005">
    <property type="protein sequence ID" value="PXY00729.1"/>
    <property type="molecule type" value="Genomic_DNA"/>
</dbReference>
<dbReference type="PANTHER" id="PTHR36435:SF1">
    <property type="entry name" value="CAAX AMINO TERMINAL PROTEASE FAMILY PROTEIN"/>
    <property type="match status" value="1"/>
</dbReference>
<dbReference type="AlphaFoldDB" id="A0A2V3ZWA1"/>
<keyword evidence="1" id="KW-0812">Transmembrane</keyword>
<keyword evidence="1" id="KW-1133">Transmembrane helix</keyword>
<accession>A0A2V3ZWA1</accession>
<comment type="caution">
    <text evidence="3">The sequence shown here is derived from an EMBL/GenBank/DDBJ whole genome shotgun (WGS) entry which is preliminary data.</text>
</comment>
<feature type="transmembrane region" description="Helical" evidence="1">
    <location>
        <begin position="209"/>
        <end position="228"/>
    </location>
</feature>
<reference evidence="3 4" key="1">
    <citation type="submission" date="2018-05" db="EMBL/GenBank/DDBJ databases">
        <title>Marinifilum breve JC075T sp. nov., a marine bacterium isolated from Yongle Blue Hole in the South China Sea.</title>
        <authorList>
            <person name="Fu T."/>
        </authorList>
    </citation>
    <scope>NUCLEOTIDE SEQUENCE [LARGE SCALE GENOMIC DNA]</scope>
    <source>
        <strain evidence="3 4">JC075</strain>
    </source>
</reference>
<proteinExistence type="predicted"/>
<evidence type="ECO:0000259" key="2">
    <source>
        <dbReference type="Pfam" id="PF02517"/>
    </source>
</evidence>
<gene>
    <name evidence="3" type="ORF">DF185_12535</name>
</gene>
<feature type="domain" description="CAAX prenyl protease 2/Lysostaphin resistance protein A-like" evidence="2">
    <location>
        <begin position="136"/>
        <end position="222"/>
    </location>
</feature>
<feature type="transmembrane region" description="Helical" evidence="1">
    <location>
        <begin position="172"/>
        <end position="203"/>
    </location>
</feature>
<feature type="transmembrane region" description="Helical" evidence="1">
    <location>
        <begin position="137"/>
        <end position="160"/>
    </location>
</feature>
<feature type="transmembrane region" description="Helical" evidence="1">
    <location>
        <begin position="249"/>
        <end position="266"/>
    </location>
</feature>
<evidence type="ECO:0000256" key="1">
    <source>
        <dbReference type="SAM" id="Phobius"/>
    </source>
</evidence>